<accession>A0A1B6C821</accession>
<keyword evidence="2 3" id="KW-0274">FAD</keyword>
<dbReference type="InterPro" id="IPR007867">
    <property type="entry name" value="GMC_OxRtase_C"/>
</dbReference>
<comment type="similarity">
    <text evidence="1 3">Belongs to the GMC oxidoreductase family.</text>
</comment>
<keyword evidence="3" id="KW-0285">Flavoprotein</keyword>
<dbReference type="GO" id="GO:0050660">
    <property type="term" value="F:flavin adenine dinucleotide binding"/>
    <property type="evidence" value="ECO:0007669"/>
    <property type="project" value="InterPro"/>
</dbReference>
<evidence type="ECO:0000256" key="1">
    <source>
        <dbReference type="ARBA" id="ARBA00010790"/>
    </source>
</evidence>
<dbReference type="Gene3D" id="3.50.50.60">
    <property type="entry name" value="FAD/NAD(P)-binding domain"/>
    <property type="match status" value="1"/>
</dbReference>
<feature type="binding site" evidence="2">
    <location>
        <position position="276"/>
    </location>
    <ligand>
        <name>FAD</name>
        <dbReference type="ChEBI" id="CHEBI:57692"/>
    </ligand>
</feature>
<gene>
    <name evidence="6" type="ORF">g.6262</name>
</gene>
<feature type="binding site" evidence="2">
    <location>
        <position position="143"/>
    </location>
    <ligand>
        <name>FAD</name>
        <dbReference type="ChEBI" id="CHEBI:57692"/>
    </ligand>
</feature>
<dbReference type="InterPro" id="IPR036188">
    <property type="entry name" value="FAD/NAD-bd_sf"/>
</dbReference>
<dbReference type="AlphaFoldDB" id="A0A1B6C821"/>
<evidence type="ECO:0000259" key="4">
    <source>
        <dbReference type="PROSITE" id="PS00623"/>
    </source>
</evidence>
<protein>
    <recommendedName>
        <fullName evidence="4 5">Glucose-methanol-choline oxidoreductase N-terminal domain-containing protein</fullName>
    </recommendedName>
</protein>
<organism evidence="6">
    <name type="scientific">Clastoptera arizonana</name>
    <name type="common">Arizona spittle bug</name>
    <dbReference type="NCBI Taxonomy" id="38151"/>
    <lineage>
        <taxon>Eukaryota</taxon>
        <taxon>Metazoa</taxon>
        <taxon>Ecdysozoa</taxon>
        <taxon>Arthropoda</taxon>
        <taxon>Hexapoda</taxon>
        <taxon>Insecta</taxon>
        <taxon>Pterygota</taxon>
        <taxon>Neoptera</taxon>
        <taxon>Paraneoptera</taxon>
        <taxon>Hemiptera</taxon>
        <taxon>Auchenorrhyncha</taxon>
        <taxon>Cercopoidea</taxon>
        <taxon>Clastopteridae</taxon>
        <taxon>Clastoptera</taxon>
    </lineage>
</organism>
<feature type="binding site" evidence="2">
    <location>
        <position position="139"/>
    </location>
    <ligand>
        <name>FAD</name>
        <dbReference type="ChEBI" id="CHEBI:57692"/>
    </ligand>
</feature>
<feature type="domain" description="Glucose-methanol-choline oxidoreductase N-terminal" evidence="5">
    <location>
        <begin position="315"/>
        <end position="329"/>
    </location>
</feature>
<dbReference type="EMBL" id="GEDC01027687">
    <property type="protein sequence ID" value="JAS09611.1"/>
    <property type="molecule type" value="Transcribed_RNA"/>
</dbReference>
<evidence type="ECO:0000259" key="5">
    <source>
        <dbReference type="PROSITE" id="PS00624"/>
    </source>
</evidence>
<evidence type="ECO:0000256" key="3">
    <source>
        <dbReference type="RuleBase" id="RU003968"/>
    </source>
</evidence>
<dbReference type="PANTHER" id="PTHR11552:SF186">
    <property type="entry name" value="GLUCOSE-METHANOL-CHOLINE OXIDOREDUCTASE N-TERMINAL DOMAIN-CONTAINING PROTEIN"/>
    <property type="match status" value="1"/>
</dbReference>
<dbReference type="InterPro" id="IPR000172">
    <property type="entry name" value="GMC_OxRdtase_N"/>
</dbReference>
<dbReference type="PROSITE" id="PS00623">
    <property type="entry name" value="GMC_OXRED_1"/>
    <property type="match status" value="1"/>
</dbReference>
<reference evidence="6" key="1">
    <citation type="submission" date="2015-12" db="EMBL/GenBank/DDBJ databases">
        <title>De novo transcriptome assembly of four potential Pierce s Disease insect vectors from Arizona vineyards.</title>
        <authorList>
            <person name="Tassone E.E."/>
        </authorList>
    </citation>
    <scope>NUCLEOTIDE SEQUENCE</scope>
</reference>
<proteinExistence type="inferred from homology"/>
<dbReference type="SUPFAM" id="SSF51905">
    <property type="entry name" value="FAD/NAD(P)-binding domain"/>
    <property type="match status" value="1"/>
</dbReference>
<name>A0A1B6C821_9HEMI</name>
<dbReference type="Pfam" id="PF00732">
    <property type="entry name" value="GMC_oxred_N"/>
    <property type="match status" value="1"/>
</dbReference>
<dbReference type="SUPFAM" id="SSF54373">
    <property type="entry name" value="FAD-linked reductases, C-terminal domain"/>
    <property type="match status" value="1"/>
</dbReference>
<dbReference type="InterPro" id="IPR012132">
    <property type="entry name" value="GMC_OxRdtase"/>
</dbReference>
<dbReference type="PROSITE" id="PS00624">
    <property type="entry name" value="GMC_OXRED_2"/>
    <property type="match status" value="1"/>
</dbReference>
<dbReference type="PIRSF" id="PIRSF000137">
    <property type="entry name" value="Alcohol_oxidase"/>
    <property type="match status" value="1"/>
</dbReference>
<dbReference type="Pfam" id="PF05199">
    <property type="entry name" value="GMC_oxred_C"/>
    <property type="match status" value="1"/>
</dbReference>
<evidence type="ECO:0000256" key="2">
    <source>
        <dbReference type="PIRSR" id="PIRSR000137-2"/>
    </source>
</evidence>
<dbReference type="Gene3D" id="3.30.560.10">
    <property type="entry name" value="Glucose Oxidase, domain 3"/>
    <property type="match status" value="1"/>
</dbReference>
<sequence>MSSLIYQIISRNRIASSYGPGIGFFMLVRLFVQMYRPDIVDTEHRITDISISMIQKEYDFIIIGGGSAGAVLANRLSEISNVSVLLLEAGGEEVILSDLPLAYAALQLSSMDWQYKTEPSDTFCLGMNNKRCNWPRGKVIGGTSVLNAMLYVRGNAMDYDLWEAQGNTGWSYKEVLPYFKKSEKLNISHLMNSEFHGHDGYLNVEEFNYYSLITDSFLEAGRELGYEVTDVNGENQTGFTKSHGTLKDGFRCSTAKGYLRPVKKRKNLHISLNSQVEKILFHDTEYGKLATDVVLKKFGQIKTVRARNEIIVSAGAISSPQLLMLSGIGPKEHLEEKKIKVEVNLPGVGENLQDHVAMGGSTYLFESPPSSRPKGLGFVLPRMFTVNSLNQFRNHSGPVYGLPFAEGMAFVHTGIDEEDPRPDIQLLFASAGDNTDGGTFGRRTTGLTDDFYSTVFEPILYHDTYTVIVLLLRPKSRGRLLLKDKDPITHPLIYPNYMNDSLDTITLVEGAKLAYKLSKTEAMKVHQVRLHSIAPPGCQIHEFLSDEFWECQARWYTMTIYHPVGTCKMGPETDPMSVVDDRLRVRGVGQLRVIDASIMPDIVSGNTNAPTIMIAEKGADMIKADWGYI</sequence>
<feature type="domain" description="Glucose-methanol-choline oxidoreductase N-terminal" evidence="4">
    <location>
        <begin position="137"/>
        <end position="160"/>
    </location>
</feature>
<evidence type="ECO:0000313" key="6">
    <source>
        <dbReference type="EMBL" id="JAS09611.1"/>
    </source>
</evidence>
<comment type="cofactor">
    <cofactor evidence="2">
        <name>FAD</name>
        <dbReference type="ChEBI" id="CHEBI:57692"/>
    </cofactor>
</comment>
<dbReference type="PANTHER" id="PTHR11552">
    <property type="entry name" value="GLUCOSE-METHANOL-CHOLINE GMC OXIDOREDUCTASE"/>
    <property type="match status" value="1"/>
</dbReference>
<dbReference type="GO" id="GO:0016614">
    <property type="term" value="F:oxidoreductase activity, acting on CH-OH group of donors"/>
    <property type="evidence" value="ECO:0007669"/>
    <property type="project" value="InterPro"/>
</dbReference>